<evidence type="ECO:0000313" key="3">
    <source>
        <dbReference type="Proteomes" id="UP000051612"/>
    </source>
</evidence>
<comment type="caution">
    <text evidence="2">The sequence shown here is derived from an EMBL/GenBank/DDBJ whole genome shotgun (WGS) entry which is preliminary data.</text>
</comment>
<sequence length="197" mass="21409">MQEEFLAQIKTQLKTGMTEFLAQTDLKEHDLFVLGCSTSEIQGKTIGKYSNLDIGRTIVQTLTEILPQGVDLAVQGCEHLNRALAMERQVALDHGLEIVSVCPSLHAGGAAQVAAFETFSDPVEVEHVTAKAGIDIGDTAIGMHIKFVQIPVRTSIKEIGSAHVTYLSSRPKLIGGERAVYKFENLNQQLDPLDPLA</sequence>
<proteinExistence type="inferred from homology"/>
<comment type="similarity">
    <text evidence="1">Belongs to the UPF0340 family.</text>
</comment>
<dbReference type="Pfam" id="PF04260">
    <property type="entry name" value="DUF436"/>
    <property type="match status" value="1"/>
</dbReference>
<dbReference type="PIRSF" id="PIRSF007510">
    <property type="entry name" value="UCP007510"/>
    <property type="match status" value="1"/>
</dbReference>
<gene>
    <name evidence="2" type="ORF">FC48_GL000645</name>
</gene>
<dbReference type="InterPro" id="IPR028345">
    <property type="entry name" value="Antibiotic_NAT-like"/>
</dbReference>
<dbReference type="InterPro" id="IPR006340">
    <property type="entry name" value="DUF436"/>
</dbReference>
<evidence type="ECO:0000256" key="1">
    <source>
        <dbReference type="HAMAP-Rule" id="MF_00800"/>
    </source>
</evidence>
<dbReference type="EMBL" id="AYYN01000017">
    <property type="protein sequence ID" value="KRM77485.1"/>
    <property type="molecule type" value="Genomic_DNA"/>
</dbReference>
<dbReference type="AlphaFoldDB" id="A0A0R2BDB0"/>
<protein>
    <recommendedName>
        <fullName evidence="1">UPF0340 protein FC48_GL000645</fullName>
    </recommendedName>
</protein>
<evidence type="ECO:0000313" key="2">
    <source>
        <dbReference type="EMBL" id="KRM77485.1"/>
    </source>
</evidence>
<dbReference type="SUPFAM" id="SSF110710">
    <property type="entry name" value="TTHA0583/YokD-like"/>
    <property type="match status" value="1"/>
</dbReference>
<dbReference type="Proteomes" id="UP000051612">
    <property type="component" value="Unassembled WGS sequence"/>
</dbReference>
<dbReference type="Gene3D" id="3.40.50.10360">
    <property type="entry name" value="Hypothetical protein TT1679"/>
    <property type="match status" value="1"/>
</dbReference>
<name>A0A0R2BDB0_9LACO</name>
<dbReference type="HAMAP" id="MF_00800">
    <property type="entry name" value="UPF0340"/>
    <property type="match status" value="1"/>
</dbReference>
<dbReference type="PATRIC" id="fig|1423772.3.peg.707"/>
<organism evidence="2 3">
    <name type="scientific">Ligilactobacillus murinus DSM 20452 = NBRC 14221</name>
    <dbReference type="NCBI Taxonomy" id="1423772"/>
    <lineage>
        <taxon>Bacteria</taxon>
        <taxon>Bacillati</taxon>
        <taxon>Bacillota</taxon>
        <taxon>Bacilli</taxon>
        <taxon>Lactobacillales</taxon>
        <taxon>Lactobacillaceae</taxon>
        <taxon>Ligilactobacillus</taxon>
    </lineage>
</organism>
<dbReference type="RefSeq" id="WP_056958127.1">
    <property type="nucleotide sequence ID" value="NZ_AYYN01000017.1"/>
</dbReference>
<accession>A0A0R2BDB0</accession>
<reference evidence="2 3" key="1">
    <citation type="journal article" date="2015" name="Genome Announc.">
        <title>Expanding the biotechnology potential of lactobacilli through comparative genomics of 213 strains and associated genera.</title>
        <authorList>
            <person name="Sun Z."/>
            <person name="Harris H.M."/>
            <person name="McCann A."/>
            <person name="Guo C."/>
            <person name="Argimon S."/>
            <person name="Zhang W."/>
            <person name="Yang X."/>
            <person name="Jeffery I.B."/>
            <person name="Cooney J.C."/>
            <person name="Kagawa T.F."/>
            <person name="Liu W."/>
            <person name="Song Y."/>
            <person name="Salvetti E."/>
            <person name="Wrobel A."/>
            <person name="Rasinkangas P."/>
            <person name="Parkhill J."/>
            <person name="Rea M.C."/>
            <person name="O'Sullivan O."/>
            <person name="Ritari J."/>
            <person name="Douillard F.P."/>
            <person name="Paul Ross R."/>
            <person name="Yang R."/>
            <person name="Briner A.E."/>
            <person name="Felis G.E."/>
            <person name="de Vos W.M."/>
            <person name="Barrangou R."/>
            <person name="Klaenhammer T.R."/>
            <person name="Caufield P.W."/>
            <person name="Cui Y."/>
            <person name="Zhang H."/>
            <person name="O'Toole P.W."/>
        </authorList>
    </citation>
    <scope>NUCLEOTIDE SEQUENCE [LARGE SCALE GENOMIC DNA]</scope>
    <source>
        <strain evidence="2 3">DSM 20452</strain>
    </source>
</reference>
<dbReference type="NCBIfam" id="TIGR01440">
    <property type="entry name" value="TIGR01440 family protein"/>
    <property type="match status" value="1"/>
</dbReference>